<dbReference type="OrthoDB" id="3070253at2759"/>
<protein>
    <recommendedName>
        <fullName evidence="3">F-box domain-containing protein</fullName>
    </recommendedName>
</protein>
<dbReference type="EMBL" id="KN838575">
    <property type="protein sequence ID" value="KIK03882.1"/>
    <property type="molecule type" value="Genomic_DNA"/>
</dbReference>
<evidence type="ECO:0000313" key="2">
    <source>
        <dbReference type="Proteomes" id="UP000054477"/>
    </source>
</evidence>
<sequence>MIITDLPQEILDEIVENFVRHTGRIANLSLTCRAFLPRCQRHLFSTIQLLANGPARRDRMLTVGLTDGIMTADAMHRLQVQRTCNTTLSNEAFTHFLGLPSLTTLVISKFGFPGLLSKCIHVKTLKVQSMEFELGTSTPNHCPRISSLSCGASLPTVRYLMPGFRSKSQGNEKDIVNLSVLRQLTLIPEFNYPEDMTQNLINYVADTLEDLDCGALVFQSLKLEPMPHLRTLKRWIHLLPRNDPSEQILDQLCDILTHCTTTSKEILHITINLAVVRLSFEELIRLDWSYVDDIFENPPPTLREFTRGIRYKGKTFEGKPVLLGDLQTALRSVMGQRMPHLTTMASSKPHAFKFSFIALK</sequence>
<dbReference type="AlphaFoldDB" id="A0A0C9Y1F9"/>
<accession>A0A0C9Y1F9</accession>
<keyword evidence="2" id="KW-1185">Reference proteome</keyword>
<organism evidence="1 2">
    <name type="scientific">Laccaria amethystina LaAM-08-1</name>
    <dbReference type="NCBI Taxonomy" id="1095629"/>
    <lineage>
        <taxon>Eukaryota</taxon>
        <taxon>Fungi</taxon>
        <taxon>Dikarya</taxon>
        <taxon>Basidiomycota</taxon>
        <taxon>Agaricomycotina</taxon>
        <taxon>Agaricomycetes</taxon>
        <taxon>Agaricomycetidae</taxon>
        <taxon>Agaricales</taxon>
        <taxon>Agaricineae</taxon>
        <taxon>Hydnangiaceae</taxon>
        <taxon>Laccaria</taxon>
    </lineage>
</organism>
<evidence type="ECO:0008006" key="3">
    <source>
        <dbReference type="Google" id="ProtNLM"/>
    </source>
</evidence>
<reference evidence="2" key="2">
    <citation type="submission" date="2015-01" db="EMBL/GenBank/DDBJ databases">
        <title>Evolutionary Origins and Diversification of the Mycorrhizal Mutualists.</title>
        <authorList>
            <consortium name="DOE Joint Genome Institute"/>
            <consortium name="Mycorrhizal Genomics Consortium"/>
            <person name="Kohler A."/>
            <person name="Kuo A."/>
            <person name="Nagy L.G."/>
            <person name="Floudas D."/>
            <person name="Copeland A."/>
            <person name="Barry K.W."/>
            <person name="Cichocki N."/>
            <person name="Veneault-Fourrey C."/>
            <person name="LaButti K."/>
            <person name="Lindquist E.A."/>
            <person name="Lipzen A."/>
            <person name="Lundell T."/>
            <person name="Morin E."/>
            <person name="Murat C."/>
            <person name="Riley R."/>
            <person name="Ohm R."/>
            <person name="Sun H."/>
            <person name="Tunlid A."/>
            <person name="Henrissat B."/>
            <person name="Grigoriev I.V."/>
            <person name="Hibbett D.S."/>
            <person name="Martin F."/>
        </authorList>
    </citation>
    <scope>NUCLEOTIDE SEQUENCE [LARGE SCALE GENOMIC DNA]</scope>
    <source>
        <strain evidence="2">LaAM-08-1</strain>
    </source>
</reference>
<dbReference type="HOGENOM" id="CLU_769596_0_0_1"/>
<dbReference type="Proteomes" id="UP000054477">
    <property type="component" value="Unassembled WGS sequence"/>
</dbReference>
<gene>
    <name evidence="1" type="ORF">K443DRAFT_94194</name>
</gene>
<reference evidence="1 2" key="1">
    <citation type="submission" date="2014-04" db="EMBL/GenBank/DDBJ databases">
        <authorList>
            <consortium name="DOE Joint Genome Institute"/>
            <person name="Kuo A."/>
            <person name="Kohler A."/>
            <person name="Nagy L.G."/>
            <person name="Floudas D."/>
            <person name="Copeland A."/>
            <person name="Barry K.W."/>
            <person name="Cichocki N."/>
            <person name="Veneault-Fourrey C."/>
            <person name="LaButti K."/>
            <person name="Lindquist E.A."/>
            <person name="Lipzen A."/>
            <person name="Lundell T."/>
            <person name="Morin E."/>
            <person name="Murat C."/>
            <person name="Sun H."/>
            <person name="Tunlid A."/>
            <person name="Henrissat B."/>
            <person name="Grigoriev I.V."/>
            <person name="Hibbett D.S."/>
            <person name="Martin F."/>
            <person name="Nordberg H.P."/>
            <person name="Cantor M.N."/>
            <person name="Hua S.X."/>
        </authorList>
    </citation>
    <scope>NUCLEOTIDE SEQUENCE [LARGE SCALE GENOMIC DNA]</scope>
    <source>
        <strain evidence="1 2">LaAM-08-1</strain>
    </source>
</reference>
<name>A0A0C9Y1F9_9AGAR</name>
<proteinExistence type="predicted"/>
<evidence type="ECO:0000313" key="1">
    <source>
        <dbReference type="EMBL" id="KIK03882.1"/>
    </source>
</evidence>